<dbReference type="PANTHER" id="PTHR48050:SF13">
    <property type="entry name" value="STEROL 3-BETA-GLUCOSYLTRANSFERASE UGT80A2"/>
    <property type="match status" value="1"/>
</dbReference>
<dbReference type="EMBL" id="JBHMBS010000001">
    <property type="protein sequence ID" value="MFB9673927.1"/>
    <property type="molecule type" value="Genomic_DNA"/>
</dbReference>
<proteinExistence type="inferred from homology"/>
<dbReference type="InterPro" id="IPR006326">
    <property type="entry name" value="UDPGT_MGT-like"/>
</dbReference>
<comment type="similarity">
    <text evidence="1">Belongs to the UDP-glycosyltransferase family.</text>
</comment>
<dbReference type="InterPro" id="IPR010610">
    <property type="entry name" value="EryCIII-like_C"/>
</dbReference>
<evidence type="ECO:0000256" key="1">
    <source>
        <dbReference type="ARBA" id="ARBA00009995"/>
    </source>
</evidence>
<gene>
    <name evidence="4" type="ORF">ACFFRH_00395</name>
</gene>
<dbReference type="InterPro" id="IPR002213">
    <property type="entry name" value="UDP_glucos_trans"/>
</dbReference>
<dbReference type="Gene3D" id="3.40.50.2000">
    <property type="entry name" value="Glycogen Phosphorylase B"/>
    <property type="match status" value="2"/>
</dbReference>
<accession>A0ABV5T4B7</accession>
<evidence type="ECO:0000313" key="5">
    <source>
        <dbReference type="Proteomes" id="UP001589610"/>
    </source>
</evidence>
<reference evidence="4 5" key="1">
    <citation type="submission" date="2024-09" db="EMBL/GenBank/DDBJ databases">
        <authorList>
            <person name="Sun Q."/>
            <person name="Mori K."/>
        </authorList>
    </citation>
    <scope>NUCLEOTIDE SEQUENCE [LARGE SCALE GENOMIC DNA]</scope>
    <source>
        <strain evidence="4 5">JCM 3028</strain>
    </source>
</reference>
<evidence type="ECO:0000259" key="3">
    <source>
        <dbReference type="Pfam" id="PF06722"/>
    </source>
</evidence>
<dbReference type="Proteomes" id="UP001589610">
    <property type="component" value="Unassembled WGS sequence"/>
</dbReference>
<comment type="caution">
    <text evidence="4">The sequence shown here is derived from an EMBL/GenBank/DDBJ whole genome shotgun (WGS) entry which is preliminary data.</text>
</comment>
<dbReference type="Pfam" id="PF06722">
    <property type="entry name" value="EryCIII-like_C"/>
    <property type="match status" value="1"/>
</dbReference>
<feature type="domain" description="Erythromycin biosynthesis protein CIII-like C-terminal" evidence="3">
    <location>
        <begin position="256"/>
        <end position="378"/>
    </location>
</feature>
<sequence length="397" mass="43912">MAKHFLFLVHPDHGHVIPNLAVVTELVRRGNRVSYLTGDMMVGIVEEAGATALRYDSKYRDSDFLELARDPLYLLSVLLDESADMLAALESYPADDLPDMIVYDTSILYAGRILARKWNRPATQLIPMFASNANFSYLNAIYNSDGAEQSMPNWVDDMFARISALSGAHGVDVPPAELWWEIQDFSIINMPRSFQYVGDSFDERFAFVGPCLGERNFLGEWQPPASGLPVALVSFGAVFNEYPDFFQMCVRTFTDVPWHVVITVADGMDPADLGPLPPNIEAHRWMPHYKVLQHASVAVTHGGMGTVMEALHSGCPMVVVPTSSIDAVAARRIEELNLGRAIPPEEVTGELLLQAVLEVAGSEVIQRCTGEMQKDLHASGGTLRAADELEKYLLRIT</sequence>
<evidence type="ECO:0000313" key="4">
    <source>
        <dbReference type="EMBL" id="MFB9673927.1"/>
    </source>
</evidence>
<dbReference type="PANTHER" id="PTHR48050">
    <property type="entry name" value="STEROL 3-BETA-GLUCOSYLTRANSFERASE"/>
    <property type="match status" value="1"/>
</dbReference>
<dbReference type="SUPFAM" id="SSF53756">
    <property type="entry name" value="UDP-Glycosyltransferase/glycogen phosphorylase"/>
    <property type="match status" value="1"/>
</dbReference>
<dbReference type="RefSeq" id="WP_344745546.1">
    <property type="nucleotide sequence ID" value="NZ_BAAAWW010000068.1"/>
</dbReference>
<name>A0ABV5T4B7_9ACTN</name>
<protein>
    <submittedName>
        <fullName evidence="4">Macrolide family glycosyltransferase</fullName>
    </submittedName>
</protein>
<keyword evidence="2" id="KW-0808">Transferase</keyword>
<keyword evidence="5" id="KW-1185">Reference proteome</keyword>
<organism evidence="4 5">
    <name type="scientific">Streptosporangium vulgare</name>
    <dbReference type="NCBI Taxonomy" id="46190"/>
    <lineage>
        <taxon>Bacteria</taxon>
        <taxon>Bacillati</taxon>
        <taxon>Actinomycetota</taxon>
        <taxon>Actinomycetes</taxon>
        <taxon>Streptosporangiales</taxon>
        <taxon>Streptosporangiaceae</taxon>
        <taxon>Streptosporangium</taxon>
    </lineage>
</organism>
<dbReference type="InterPro" id="IPR050426">
    <property type="entry name" value="Glycosyltransferase_28"/>
</dbReference>
<evidence type="ECO:0000256" key="2">
    <source>
        <dbReference type="ARBA" id="ARBA00022679"/>
    </source>
</evidence>
<dbReference type="CDD" id="cd03784">
    <property type="entry name" value="GT1_Gtf-like"/>
    <property type="match status" value="1"/>
</dbReference>
<dbReference type="NCBIfam" id="TIGR01426">
    <property type="entry name" value="MGT"/>
    <property type="match status" value="1"/>
</dbReference>